<evidence type="ECO:0000313" key="2">
    <source>
        <dbReference type="Proteomes" id="UP001162483"/>
    </source>
</evidence>
<sequence length="53" mass="5829">WAQTGTTAGHRLAQPLGTLLGAQVGRTCVWHCWAPIIRALMISDPDDWCRSPL</sequence>
<proteinExistence type="predicted"/>
<dbReference type="EMBL" id="CATNWA010007814">
    <property type="protein sequence ID" value="CAI9554860.1"/>
    <property type="molecule type" value="Genomic_DNA"/>
</dbReference>
<keyword evidence="2" id="KW-1185">Reference proteome</keyword>
<name>A0ABN9C498_9NEOB</name>
<comment type="caution">
    <text evidence="1">The sequence shown here is derived from an EMBL/GenBank/DDBJ whole genome shotgun (WGS) entry which is preliminary data.</text>
</comment>
<gene>
    <name evidence="1" type="ORF">SPARVUS_LOCUS4285951</name>
</gene>
<evidence type="ECO:0000313" key="1">
    <source>
        <dbReference type="EMBL" id="CAI9554860.1"/>
    </source>
</evidence>
<organism evidence="1 2">
    <name type="scientific">Staurois parvus</name>
    <dbReference type="NCBI Taxonomy" id="386267"/>
    <lineage>
        <taxon>Eukaryota</taxon>
        <taxon>Metazoa</taxon>
        <taxon>Chordata</taxon>
        <taxon>Craniata</taxon>
        <taxon>Vertebrata</taxon>
        <taxon>Euteleostomi</taxon>
        <taxon>Amphibia</taxon>
        <taxon>Batrachia</taxon>
        <taxon>Anura</taxon>
        <taxon>Neobatrachia</taxon>
        <taxon>Ranoidea</taxon>
        <taxon>Ranidae</taxon>
        <taxon>Staurois</taxon>
    </lineage>
</organism>
<reference evidence="1" key="1">
    <citation type="submission" date="2023-05" db="EMBL/GenBank/DDBJ databases">
        <authorList>
            <person name="Stuckert A."/>
        </authorList>
    </citation>
    <scope>NUCLEOTIDE SEQUENCE</scope>
</reference>
<accession>A0ABN9C498</accession>
<protein>
    <submittedName>
        <fullName evidence="1">Uncharacterized protein</fullName>
    </submittedName>
</protein>
<dbReference type="Proteomes" id="UP001162483">
    <property type="component" value="Unassembled WGS sequence"/>
</dbReference>
<feature type="non-terminal residue" evidence="1">
    <location>
        <position position="1"/>
    </location>
</feature>